<proteinExistence type="predicted"/>
<dbReference type="SUPFAM" id="SSF51735">
    <property type="entry name" value="NAD(P)-binding Rossmann-fold domains"/>
    <property type="match status" value="1"/>
</dbReference>
<evidence type="ECO:0000259" key="1">
    <source>
        <dbReference type="Pfam" id="PF01370"/>
    </source>
</evidence>
<accession>A0A1D8AVS1</accession>
<sequence>MKHSVVVTGASGFVGGALARALRSAGIAVVPVARSPGAGWRQLADYREAPPADVLVHLAEDNNRGRVNAGGAAASGAAIRTMEQLLAKPYRRVIYASSAVLYGDEESQPRGRGDAVQLADTYATTKWECERRVLQAKGNLVVRLANIYGPAMSANNVISTILGQIPGKGPLCVWDAGPVRDFLWIDDAVTALCAAITSEVDGVLNLGSGVGHSIGEVARIALAISGEADRPVQSTQPAGRSSRLVLDIQETTRALGWRPTTHLKTGVERLMNGRLSSE</sequence>
<dbReference type="EC" id="1.1.1.266" evidence="2"/>
<dbReference type="Gene3D" id="3.40.50.720">
    <property type="entry name" value="NAD(P)-binding Rossmann-like Domain"/>
    <property type="match status" value="1"/>
</dbReference>
<keyword evidence="3" id="KW-1185">Reference proteome</keyword>
<dbReference type="Pfam" id="PF01370">
    <property type="entry name" value="Epimerase"/>
    <property type="match status" value="1"/>
</dbReference>
<dbReference type="GO" id="GO:0050573">
    <property type="term" value="F:dTDP-4-dehydro-6-deoxyglucose reductase activity"/>
    <property type="evidence" value="ECO:0007669"/>
    <property type="project" value="UniProtKB-EC"/>
</dbReference>
<dbReference type="InterPro" id="IPR036291">
    <property type="entry name" value="NAD(P)-bd_dom_sf"/>
</dbReference>
<dbReference type="KEGG" id="obg:Verru16b_02051"/>
<keyword evidence="2" id="KW-0560">Oxidoreductase</keyword>
<dbReference type="RefSeq" id="WP_069962180.1">
    <property type="nucleotide sequence ID" value="NZ_CP016094.1"/>
</dbReference>
<dbReference type="PANTHER" id="PTHR43245">
    <property type="entry name" value="BIFUNCTIONAL POLYMYXIN RESISTANCE PROTEIN ARNA"/>
    <property type="match status" value="1"/>
</dbReference>
<organism evidence="2 3">
    <name type="scientific">Lacunisphaera limnophila</name>
    <dbReference type="NCBI Taxonomy" id="1838286"/>
    <lineage>
        <taxon>Bacteria</taxon>
        <taxon>Pseudomonadati</taxon>
        <taxon>Verrucomicrobiota</taxon>
        <taxon>Opitutia</taxon>
        <taxon>Opitutales</taxon>
        <taxon>Opitutaceae</taxon>
        <taxon>Lacunisphaera</taxon>
    </lineage>
</organism>
<feature type="domain" description="NAD-dependent epimerase/dehydratase" evidence="1">
    <location>
        <begin position="5"/>
        <end position="207"/>
    </location>
</feature>
<dbReference type="InterPro" id="IPR050177">
    <property type="entry name" value="Lipid_A_modif_metabolic_enz"/>
</dbReference>
<reference evidence="2 3" key="1">
    <citation type="submission" date="2016-06" db="EMBL/GenBank/DDBJ databases">
        <title>Three novel species with peptidoglycan cell walls form the new genus Lacunisphaera gen. nov. in the family Opitutaceae of the verrucomicrobial subdivision 4.</title>
        <authorList>
            <person name="Rast P."/>
            <person name="Gloeckner I."/>
            <person name="Jogler M."/>
            <person name="Boedeker C."/>
            <person name="Jeske O."/>
            <person name="Wiegand S."/>
            <person name="Reinhardt R."/>
            <person name="Schumann P."/>
            <person name="Rohde M."/>
            <person name="Spring S."/>
            <person name="Gloeckner F.O."/>
            <person name="Jogler C."/>
        </authorList>
    </citation>
    <scope>NUCLEOTIDE SEQUENCE [LARGE SCALE GENOMIC DNA]</scope>
    <source>
        <strain evidence="2 3">IG16b</strain>
    </source>
</reference>
<name>A0A1D8AVS1_9BACT</name>
<evidence type="ECO:0000313" key="2">
    <source>
        <dbReference type="EMBL" id="AOS44982.1"/>
    </source>
</evidence>
<gene>
    <name evidence="2" type="primary">fcf1_2</name>
    <name evidence="2" type="ORF">Verru16b_02051</name>
</gene>
<dbReference type="AlphaFoldDB" id="A0A1D8AVS1"/>
<evidence type="ECO:0000313" key="3">
    <source>
        <dbReference type="Proteomes" id="UP000095228"/>
    </source>
</evidence>
<dbReference type="STRING" id="1838286.Verru16b_02051"/>
<dbReference type="InterPro" id="IPR001509">
    <property type="entry name" value="Epimerase_deHydtase"/>
</dbReference>
<dbReference type="Proteomes" id="UP000095228">
    <property type="component" value="Chromosome"/>
</dbReference>
<protein>
    <submittedName>
        <fullName evidence="2">dTDP-4-dehydro-6-deoxyglucose reductase</fullName>
        <ecNumber evidence="2">1.1.1.266</ecNumber>
    </submittedName>
</protein>
<dbReference type="PANTHER" id="PTHR43245:SF13">
    <property type="entry name" value="UDP-D-APIOSE_UDP-D-XYLOSE SYNTHASE 2"/>
    <property type="match status" value="1"/>
</dbReference>
<dbReference type="EMBL" id="CP016094">
    <property type="protein sequence ID" value="AOS44982.1"/>
    <property type="molecule type" value="Genomic_DNA"/>
</dbReference>